<dbReference type="PANTHER" id="PTHR10668">
    <property type="entry name" value="PHYTOENE DEHYDROGENASE"/>
    <property type="match status" value="1"/>
</dbReference>
<organism evidence="1">
    <name type="scientific">marine sediment metagenome</name>
    <dbReference type="NCBI Taxonomy" id="412755"/>
    <lineage>
        <taxon>unclassified sequences</taxon>
        <taxon>metagenomes</taxon>
        <taxon>ecological metagenomes</taxon>
    </lineage>
</organism>
<dbReference type="AlphaFoldDB" id="X0UVQ2"/>
<dbReference type="EMBL" id="BARS01018264">
    <property type="protein sequence ID" value="GAF92510.1"/>
    <property type="molecule type" value="Genomic_DNA"/>
</dbReference>
<gene>
    <name evidence="1" type="ORF">S01H1_29734</name>
</gene>
<sequence length="260" mass="29703">MVAQALNKVIHENGGAVWNNQRIKRVIVEDGAAKGVELENGDIIWADKAVVSTIDPHQTFLKLVGKENLDEEFAEKIRLWKWEEHSLFGVHLALEEAPHFTAADSDPEIDKALVYVLGYETPEELIADYDAISKGEMSDKARFNCCFPTVHDPSQAPPGRHTGLLSRFAPYRVNGEPQKWYNLKFKEQMAENCLATLQRYAPNMNGEKIMWKYISTPLDMENKFLDMVEGSFKQGKYIPYQMGYFRPNDECSENKTPIKN</sequence>
<accession>X0UVQ2</accession>
<comment type="caution">
    <text evidence="1">The sequence shown here is derived from an EMBL/GenBank/DDBJ whole genome shotgun (WGS) entry which is preliminary data.</text>
</comment>
<dbReference type="PANTHER" id="PTHR10668:SF103">
    <property type="entry name" value="PYRIDINE NUCLEOTIDE-DISULFIDE OXIDOREDUCTASE DOMAIN-CONTAINING PROTEIN 2"/>
    <property type="match status" value="1"/>
</dbReference>
<dbReference type="SUPFAM" id="SSF51905">
    <property type="entry name" value="FAD/NAD(P)-binding domain"/>
    <property type="match status" value="1"/>
</dbReference>
<feature type="non-terminal residue" evidence="1">
    <location>
        <position position="260"/>
    </location>
</feature>
<dbReference type="InterPro" id="IPR036188">
    <property type="entry name" value="FAD/NAD-bd_sf"/>
</dbReference>
<protein>
    <recommendedName>
        <fullName evidence="2">Amine oxidase domain-containing protein</fullName>
    </recommendedName>
</protein>
<proteinExistence type="predicted"/>
<reference evidence="1" key="1">
    <citation type="journal article" date="2014" name="Front. Microbiol.">
        <title>High frequency of phylogenetically diverse reductive dehalogenase-homologous genes in deep subseafloor sedimentary metagenomes.</title>
        <authorList>
            <person name="Kawai M."/>
            <person name="Futagami T."/>
            <person name="Toyoda A."/>
            <person name="Takaki Y."/>
            <person name="Nishi S."/>
            <person name="Hori S."/>
            <person name="Arai W."/>
            <person name="Tsubouchi T."/>
            <person name="Morono Y."/>
            <person name="Uchiyama I."/>
            <person name="Ito T."/>
            <person name="Fujiyama A."/>
            <person name="Inagaki F."/>
            <person name="Takami H."/>
        </authorList>
    </citation>
    <scope>NUCLEOTIDE SEQUENCE</scope>
    <source>
        <strain evidence="1">Expedition CK06-06</strain>
    </source>
</reference>
<evidence type="ECO:0000313" key="1">
    <source>
        <dbReference type="EMBL" id="GAF92510.1"/>
    </source>
</evidence>
<evidence type="ECO:0008006" key="2">
    <source>
        <dbReference type="Google" id="ProtNLM"/>
    </source>
</evidence>
<name>X0UVQ2_9ZZZZ</name>
<dbReference type="Gene3D" id="3.50.50.60">
    <property type="entry name" value="FAD/NAD(P)-binding domain"/>
    <property type="match status" value="1"/>
</dbReference>